<sequence>MLLPQEIIDLIIDQVSAEGRASQLMKTCSLVSHSFHARARTHLFARIYLENRTSGYQTRARRFLSILKYKKNSELLSHIRSVKIFLRLHAQTYSQQQRSSRRLLKLVGIDTSPIKAVLALLKDASIEELILEGNSPCHFRNHRMTILLLELCSNPNIKTLCFHGIPNIPSRFIIGNGQDRSLTRLALRRSTISDYWFDIPPPTVVSIAAGLETLELVRMTSEEFWKVSHSICPRLPSPLSQSFKNLKNLAVTFPQGNGEERNQRWNFILGVAKTLESLELCLGYIYSRELSLHLRTGHGHPDNTSEWPPFDASPLRFDQLKSLRRLKIMSVDKCRTSSELSNELTFLATILASSASPLHVCSVILEISFAASSVSRYREVAMSSILEPYKWLPIDRVLASPRYFVDLRSVEVMVKGKLTIYDDVDFSSSNILLDSKEIDFAALLPTLSSHPQISLVKL</sequence>
<dbReference type="SUPFAM" id="SSF52047">
    <property type="entry name" value="RNI-like"/>
    <property type="match status" value="1"/>
</dbReference>
<organism evidence="1 2">
    <name type="scientific">Hebeloma cylindrosporum</name>
    <dbReference type="NCBI Taxonomy" id="76867"/>
    <lineage>
        <taxon>Eukaryota</taxon>
        <taxon>Fungi</taxon>
        <taxon>Dikarya</taxon>
        <taxon>Basidiomycota</taxon>
        <taxon>Agaricomycotina</taxon>
        <taxon>Agaricomycetes</taxon>
        <taxon>Agaricomycetidae</taxon>
        <taxon>Agaricales</taxon>
        <taxon>Agaricineae</taxon>
        <taxon>Hymenogastraceae</taxon>
        <taxon>Hebeloma</taxon>
    </lineage>
</organism>
<evidence type="ECO:0000313" key="1">
    <source>
        <dbReference type="EMBL" id="KIM42859.1"/>
    </source>
</evidence>
<dbReference type="EMBL" id="KN831777">
    <property type="protein sequence ID" value="KIM42859.1"/>
    <property type="molecule type" value="Genomic_DNA"/>
</dbReference>
<reference evidence="2" key="2">
    <citation type="submission" date="2015-01" db="EMBL/GenBank/DDBJ databases">
        <title>Evolutionary Origins and Diversification of the Mycorrhizal Mutualists.</title>
        <authorList>
            <consortium name="DOE Joint Genome Institute"/>
            <consortium name="Mycorrhizal Genomics Consortium"/>
            <person name="Kohler A."/>
            <person name="Kuo A."/>
            <person name="Nagy L.G."/>
            <person name="Floudas D."/>
            <person name="Copeland A."/>
            <person name="Barry K.W."/>
            <person name="Cichocki N."/>
            <person name="Veneault-Fourrey C."/>
            <person name="LaButti K."/>
            <person name="Lindquist E.A."/>
            <person name="Lipzen A."/>
            <person name="Lundell T."/>
            <person name="Morin E."/>
            <person name="Murat C."/>
            <person name="Riley R."/>
            <person name="Ohm R."/>
            <person name="Sun H."/>
            <person name="Tunlid A."/>
            <person name="Henrissat B."/>
            <person name="Grigoriev I.V."/>
            <person name="Hibbett D.S."/>
            <person name="Martin F."/>
        </authorList>
    </citation>
    <scope>NUCLEOTIDE SEQUENCE [LARGE SCALE GENOMIC DNA]</scope>
    <source>
        <strain evidence="2">h7</strain>
    </source>
</reference>
<evidence type="ECO:0000313" key="2">
    <source>
        <dbReference type="Proteomes" id="UP000053424"/>
    </source>
</evidence>
<keyword evidence="2" id="KW-1185">Reference proteome</keyword>
<accession>A0A0C3CF83</accession>
<dbReference type="AlphaFoldDB" id="A0A0C3CF83"/>
<reference evidence="1 2" key="1">
    <citation type="submission" date="2014-04" db="EMBL/GenBank/DDBJ databases">
        <authorList>
            <consortium name="DOE Joint Genome Institute"/>
            <person name="Kuo A."/>
            <person name="Gay G."/>
            <person name="Dore J."/>
            <person name="Kohler A."/>
            <person name="Nagy L.G."/>
            <person name="Floudas D."/>
            <person name="Copeland A."/>
            <person name="Barry K.W."/>
            <person name="Cichocki N."/>
            <person name="Veneault-Fourrey C."/>
            <person name="LaButti K."/>
            <person name="Lindquist E.A."/>
            <person name="Lipzen A."/>
            <person name="Lundell T."/>
            <person name="Morin E."/>
            <person name="Murat C."/>
            <person name="Sun H."/>
            <person name="Tunlid A."/>
            <person name="Henrissat B."/>
            <person name="Grigoriev I.V."/>
            <person name="Hibbett D.S."/>
            <person name="Martin F."/>
            <person name="Nordberg H.P."/>
            <person name="Cantor M.N."/>
            <person name="Hua S.X."/>
        </authorList>
    </citation>
    <scope>NUCLEOTIDE SEQUENCE [LARGE SCALE GENOMIC DNA]</scope>
    <source>
        <strain evidence="2">h7</strain>
    </source>
</reference>
<protein>
    <recommendedName>
        <fullName evidence="3">F-box domain-containing protein</fullName>
    </recommendedName>
</protein>
<dbReference type="Proteomes" id="UP000053424">
    <property type="component" value="Unassembled WGS sequence"/>
</dbReference>
<proteinExistence type="predicted"/>
<evidence type="ECO:0008006" key="3">
    <source>
        <dbReference type="Google" id="ProtNLM"/>
    </source>
</evidence>
<dbReference type="OrthoDB" id="2745898at2759"/>
<gene>
    <name evidence="1" type="ORF">M413DRAFT_26835</name>
</gene>
<dbReference type="HOGENOM" id="CLU_048460_0_0_1"/>
<name>A0A0C3CF83_HEBCY</name>